<evidence type="ECO:0000256" key="4">
    <source>
        <dbReference type="ARBA" id="ARBA00022679"/>
    </source>
</evidence>
<dbReference type="GO" id="GO:0016762">
    <property type="term" value="F:xyloglucan:xyloglucosyl transferase activity"/>
    <property type="evidence" value="ECO:0007669"/>
    <property type="project" value="UniProtKB-EC"/>
</dbReference>
<dbReference type="SUPFAM" id="SSF49899">
    <property type="entry name" value="Concanavalin A-like lectins/glucanases"/>
    <property type="match status" value="1"/>
</dbReference>
<dbReference type="GeneID" id="111014549"/>
<keyword evidence="1 11" id="KW-0134">Cell wall</keyword>
<comment type="subcellular location">
    <subcellularLocation>
        <location evidence="11">Secreted</location>
        <location evidence="11">Cell wall</location>
    </subcellularLocation>
    <subcellularLocation>
        <location evidence="11">Secreted</location>
        <location evidence="11">Extracellular space</location>
        <location evidence="11">Apoplast</location>
    </subcellularLocation>
</comment>
<dbReference type="PANTHER" id="PTHR31062">
    <property type="entry name" value="XYLOGLUCAN ENDOTRANSGLUCOSYLASE/HYDROLASE PROTEIN 8-RELATED"/>
    <property type="match status" value="1"/>
</dbReference>
<dbReference type="GO" id="GO:0042546">
    <property type="term" value="P:cell wall biogenesis"/>
    <property type="evidence" value="ECO:0007669"/>
    <property type="project" value="InterPro"/>
</dbReference>
<evidence type="ECO:0000256" key="1">
    <source>
        <dbReference type="ARBA" id="ARBA00022512"/>
    </source>
</evidence>
<dbReference type="GO" id="GO:0004553">
    <property type="term" value="F:hydrolase activity, hydrolyzing O-glycosyl compounds"/>
    <property type="evidence" value="ECO:0007669"/>
    <property type="project" value="InterPro"/>
</dbReference>
<evidence type="ECO:0000256" key="7">
    <source>
        <dbReference type="ARBA" id="ARBA00023157"/>
    </source>
</evidence>
<keyword evidence="2 11" id="KW-0052">Apoplast</keyword>
<evidence type="ECO:0000313" key="14">
    <source>
        <dbReference type="RefSeq" id="XP_022145023.1"/>
    </source>
</evidence>
<comment type="function">
    <text evidence="11">Catalyzes xyloglucan endohydrolysis (XEH) and/or endotransglycosylation (XET). Cleaves and religates xyloglucan polymers, an essential constituent of the primary cell wall, and thereby participates in cell wall construction of growing tissues.</text>
</comment>
<dbReference type="GO" id="GO:0071555">
    <property type="term" value="P:cell wall organization"/>
    <property type="evidence" value="ECO:0007669"/>
    <property type="project" value="UniProtKB-KW"/>
</dbReference>
<accession>A0A6J1CUU0</accession>
<name>A0A6J1CUU0_MOMCH</name>
<feature type="chain" id="PRO_5027143906" description="Xyloglucan endotransglucosylase/hydrolase" evidence="11">
    <location>
        <begin position="26"/>
        <end position="289"/>
    </location>
</feature>
<keyword evidence="3 11" id="KW-0964">Secreted</keyword>
<feature type="active site" description="Proton donor" evidence="9">
    <location>
        <position position="103"/>
    </location>
</feature>
<feature type="active site" description="Nucleophile" evidence="9">
    <location>
        <position position="99"/>
    </location>
</feature>
<dbReference type="KEGG" id="mcha:111014549"/>
<dbReference type="RefSeq" id="XP_022145023.1">
    <property type="nucleotide sequence ID" value="XM_022289331.1"/>
</dbReference>
<evidence type="ECO:0000256" key="9">
    <source>
        <dbReference type="PIRSR" id="PIRSR005604-1"/>
    </source>
</evidence>
<dbReference type="Proteomes" id="UP000504603">
    <property type="component" value="Unplaced"/>
</dbReference>
<dbReference type="GO" id="GO:0010411">
    <property type="term" value="P:xyloglucan metabolic process"/>
    <property type="evidence" value="ECO:0007669"/>
    <property type="project" value="InterPro"/>
</dbReference>
<keyword evidence="5 11" id="KW-0732">Signal</keyword>
<dbReference type="InterPro" id="IPR013320">
    <property type="entry name" value="ConA-like_dom_sf"/>
</dbReference>
<evidence type="ECO:0000256" key="11">
    <source>
        <dbReference type="RuleBase" id="RU361120"/>
    </source>
</evidence>
<dbReference type="EC" id="2.4.1.207" evidence="11"/>
<dbReference type="PROSITE" id="PS51762">
    <property type="entry name" value="GH16_2"/>
    <property type="match status" value="1"/>
</dbReference>
<evidence type="ECO:0000256" key="3">
    <source>
        <dbReference type="ARBA" id="ARBA00022525"/>
    </source>
</evidence>
<dbReference type="Pfam" id="PF06955">
    <property type="entry name" value="XET_C"/>
    <property type="match status" value="1"/>
</dbReference>
<evidence type="ECO:0000313" key="13">
    <source>
        <dbReference type="Proteomes" id="UP000504603"/>
    </source>
</evidence>
<keyword evidence="8 11" id="KW-0326">Glycosidase</keyword>
<keyword evidence="13" id="KW-1185">Reference proteome</keyword>
<dbReference type="FunFam" id="2.60.120.200:FF:000025">
    <property type="entry name" value="Xyloglucan endotransglucosylase/hydrolase"/>
    <property type="match status" value="1"/>
</dbReference>
<keyword evidence="11" id="KW-0961">Cell wall biogenesis/degradation</keyword>
<dbReference type="Gene3D" id="2.60.120.200">
    <property type="match status" value="1"/>
</dbReference>
<protein>
    <recommendedName>
        <fullName evidence="11">Xyloglucan endotransglucosylase/hydrolase</fullName>
        <ecNumber evidence="11">2.4.1.207</ecNumber>
    </recommendedName>
</protein>
<reference evidence="14" key="1">
    <citation type="submission" date="2025-08" db="UniProtKB">
        <authorList>
            <consortium name="RefSeq"/>
        </authorList>
    </citation>
    <scope>IDENTIFICATION</scope>
    <source>
        <strain evidence="14">OHB3-1</strain>
    </source>
</reference>
<dbReference type="AlphaFoldDB" id="A0A6J1CUU0"/>
<dbReference type="GO" id="GO:0048046">
    <property type="term" value="C:apoplast"/>
    <property type="evidence" value="ECO:0007669"/>
    <property type="project" value="UniProtKB-SubCell"/>
</dbReference>
<evidence type="ECO:0000256" key="8">
    <source>
        <dbReference type="ARBA" id="ARBA00023295"/>
    </source>
</evidence>
<evidence type="ECO:0000256" key="6">
    <source>
        <dbReference type="ARBA" id="ARBA00022801"/>
    </source>
</evidence>
<dbReference type="InterPro" id="IPR000757">
    <property type="entry name" value="Beta-glucanase-like"/>
</dbReference>
<comment type="PTM">
    <text evidence="11">Contains at least one intrachain disulfide bond essential for its enzymatic activity.</text>
</comment>
<dbReference type="InterPro" id="IPR044791">
    <property type="entry name" value="Beta-glucanase/XTH"/>
</dbReference>
<feature type="domain" description="GH16" evidence="12">
    <location>
        <begin position="2"/>
        <end position="213"/>
    </location>
</feature>
<dbReference type="OrthoDB" id="4781at2759"/>
<dbReference type="Pfam" id="PF00722">
    <property type="entry name" value="Glyco_hydro_16"/>
    <property type="match status" value="1"/>
</dbReference>
<keyword evidence="4 11" id="KW-0808">Transferase</keyword>
<dbReference type="CDD" id="cd02176">
    <property type="entry name" value="GH16_XET"/>
    <property type="match status" value="1"/>
</dbReference>
<evidence type="ECO:0000256" key="10">
    <source>
        <dbReference type="PIRSR" id="PIRSR005604-2"/>
    </source>
</evidence>
<dbReference type="InterPro" id="IPR010713">
    <property type="entry name" value="XET_C"/>
</dbReference>
<evidence type="ECO:0000259" key="12">
    <source>
        <dbReference type="PROSITE" id="PS51762"/>
    </source>
</evidence>
<feature type="glycosylation site" description="N-linked (GlcNAc...) asparagine" evidence="10">
    <location>
        <position position="107"/>
    </location>
</feature>
<feature type="signal peptide" evidence="11">
    <location>
        <begin position="1"/>
        <end position="25"/>
    </location>
</feature>
<dbReference type="PIRSF" id="PIRSF005604">
    <property type="entry name" value="XET"/>
    <property type="match status" value="1"/>
</dbReference>
<comment type="similarity">
    <text evidence="11">Belongs to the glycosyl hydrolase 16 family.</text>
</comment>
<dbReference type="GlyCosmos" id="A0A6J1CUU0">
    <property type="glycosylation" value="1 site, No reported glycans"/>
</dbReference>
<evidence type="ECO:0000256" key="5">
    <source>
        <dbReference type="ARBA" id="ARBA00022729"/>
    </source>
</evidence>
<dbReference type="PRINTS" id="PR00737">
    <property type="entry name" value="GLHYDRLASE16"/>
</dbReference>
<dbReference type="InterPro" id="IPR016455">
    <property type="entry name" value="XTH"/>
</dbReference>
<keyword evidence="6 11" id="KW-0378">Hydrolase</keyword>
<evidence type="ECO:0000256" key="2">
    <source>
        <dbReference type="ARBA" id="ARBA00022523"/>
    </source>
</evidence>
<organism evidence="13 14">
    <name type="scientific">Momordica charantia</name>
    <name type="common">Bitter gourd</name>
    <name type="synonym">Balsam pear</name>
    <dbReference type="NCBI Taxonomy" id="3673"/>
    <lineage>
        <taxon>Eukaryota</taxon>
        <taxon>Viridiplantae</taxon>
        <taxon>Streptophyta</taxon>
        <taxon>Embryophyta</taxon>
        <taxon>Tracheophyta</taxon>
        <taxon>Spermatophyta</taxon>
        <taxon>Magnoliopsida</taxon>
        <taxon>eudicotyledons</taxon>
        <taxon>Gunneridae</taxon>
        <taxon>Pentapetalae</taxon>
        <taxon>rosids</taxon>
        <taxon>fabids</taxon>
        <taxon>Cucurbitales</taxon>
        <taxon>Cucurbitaceae</taxon>
        <taxon>Momordiceae</taxon>
        <taxon>Momordica</taxon>
    </lineage>
</organism>
<keyword evidence="7" id="KW-1015">Disulfide bond</keyword>
<dbReference type="InterPro" id="IPR008264">
    <property type="entry name" value="Beta_glucanase"/>
</dbReference>
<proteinExistence type="inferred from homology"/>
<sequence>MAKFQSLSIAFLVCVIACNHIVVDADISKNMVLSWGNPQSKIVGDSLELVLDKISGSGTKSKRTFLFGSFEALIKLVPGNSAGVVTAYYLTSTGTKHDEIDYEFLGNVTGQPYTIHTNIYTQGVGNREQQFRVWFDPTADYHNYTIHWNPNTVVWYIDGVPIRVFRNYEKQGIAYPNKQGMRVHASLWNADDWATQGGRVKANWTNAPFIAGMRRFRPRACYWNGAVSISQCATKSPANWWTSPFYAQLNAAQLVKLGEIREKYMIYDYCRDTNRFNGQMPPECFRPQF</sequence>
<gene>
    <name evidence="14" type="primary">LOC111014549</name>
</gene>